<accession>A0A392TM22</accession>
<evidence type="ECO:0000313" key="2">
    <source>
        <dbReference type="Proteomes" id="UP000265520"/>
    </source>
</evidence>
<evidence type="ECO:0000313" key="1">
    <source>
        <dbReference type="EMBL" id="MCI62022.1"/>
    </source>
</evidence>
<dbReference type="EMBL" id="LXQA010611271">
    <property type="protein sequence ID" value="MCI62022.1"/>
    <property type="molecule type" value="Genomic_DNA"/>
</dbReference>
<organism evidence="1 2">
    <name type="scientific">Trifolium medium</name>
    <dbReference type="NCBI Taxonomy" id="97028"/>
    <lineage>
        <taxon>Eukaryota</taxon>
        <taxon>Viridiplantae</taxon>
        <taxon>Streptophyta</taxon>
        <taxon>Embryophyta</taxon>
        <taxon>Tracheophyta</taxon>
        <taxon>Spermatophyta</taxon>
        <taxon>Magnoliopsida</taxon>
        <taxon>eudicotyledons</taxon>
        <taxon>Gunneridae</taxon>
        <taxon>Pentapetalae</taxon>
        <taxon>rosids</taxon>
        <taxon>fabids</taxon>
        <taxon>Fabales</taxon>
        <taxon>Fabaceae</taxon>
        <taxon>Papilionoideae</taxon>
        <taxon>50 kb inversion clade</taxon>
        <taxon>NPAAA clade</taxon>
        <taxon>Hologalegina</taxon>
        <taxon>IRL clade</taxon>
        <taxon>Trifolieae</taxon>
        <taxon>Trifolium</taxon>
    </lineage>
</organism>
<name>A0A392TM22_9FABA</name>
<comment type="caution">
    <text evidence="1">The sequence shown here is derived from an EMBL/GenBank/DDBJ whole genome shotgun (WGS) entry which is preliminary data.</text>
</comment>
<feature type="non-terminal residue" evidence="1">
    <location>
        <position position="19"/>
    </location>
</feature>
<keyword evidence="2" id="KW-1185">Reference proteome</keyword>
<proteinExistence type="predicted"/>
<dbReference type="Proteomes" id="UP000265520">
    <property type="component" value="Unassembled WGS sequence"/>
</dbReference>
<protein>
    <submittedName>
        <fullName evidence="1">Uncharacterized protein</fullName>
    </submittedName>
</protein>
<reference evidence="1 2" key="1">
    <citation type="journal article" date="2018" name="Front. Plant Sci.">
        <title>Red Clover (Trifolium pratense) and Zigzag Clover (T. medium) - A Picture of Genomic Similarities and Differences.</title>
        <authorList>
            <person name="Dluhosova J."/>
            <person name="Istvanek J."/>
            <person name="Nedelnik J."/>
            <person name="Repkova J."/>
        </authorList>
    </citation>
    <scope>NUCLEOTIDE SEQUENCE [LARGE SCALE GENOMIC DNA]</scope>
    <source>
        <strain evidence="2">cv. 10/8</strain>
        <tissue evidence="1">Leaf</tissue>
    </source>
</reference>
<sequence>MSRWAKDIPEASSLQPESF</sequence>
<dbReference type="AlphaFoldDB" id="A0A392TM22"/>